<dbReference type="InterPro" id="IPR036465">
    <property type="entry name" value="vWFA_dom_sf"/>
</dbReference>
<evidence type="ECO:0000259" key="3">
    <source>
        <dbReference type="Pfam" id="PF13519"/>
    </source>
</evidence>
<dbReference type="InterPro" id="IPR019734">
    <property type="entry name" value="TPR_rpt"/>
</dbReference>
<organism evidence="4 5">
    <name type="scientific">Vibrio agarivorans</name>
    <dbReference type="NCBI Taxonomy" id="153622"/>
    <lineage>
        <taxon>Bacteria</taxon>
        <taxon>Pseudomonadati</taxon>
        <taxon>Pseudomonadota</taxon>
        <taxon>Gammaproteobacteria</taxon>
        <taxon>Vibrionales</taxon>
        <taxon>Vibrionaceae</taxon>
        <taxon>Vibrio</taxon>
    </lineage>
</organism>
<dbReference type="PANTHER" id="PTHR22550:SF14">
    <property type="entry name" value="VWFA DOMAIN-CONTAINING PROTEIN"/>
    <property type="match status" value="1"/>
</dbReference>
<feature type="transmembrane region" description="Helical" evidence="2">
    <location>
        <begin position="6"/>
        <end position="25"/>
    </location>
</feature>
<feature type="repeat" description="TPR" evidence="1">
    <location>
        <begin position="386"/>
        <end position="419"/>
    </location>
</feature>
<evidence type="ECO:0000313" key="5">
    <source>
        <dbReference type="Proteomes" id="UP001169719"/>
    </source>
</evidence>
<name>A0ABT7Y3T9_9VIBR</name>
<sequence>MAEFHFIRPWLLLLFIPLALLFMVIKQTQKEQKKLPIADHLLPYLHTGEHQNRWFAPRHILPLCLALMIVIIAGPTWQPEPDSHAKNQSPLIFVMDLSRSMGESDIAPSRLENSKLKIAELLEVKTDGLIGAHVYAGSAHMLIPPTEDREVLELYLSALSTNLVPRQGKNLEAVLTQLAEQHSENTIPASIVVVTDSLDNSAIQALDHFNDQYNHQLLIWKFGYNETMSPPSGIRMLQNTPDNSDVTTIMRWINNFSYFDPFDEDIEWQEAGFYLVIPTLLLSLLWFRRGWSIQWVPSVLIAVVTMSGFHSPMAYANTQSSNNTCDSLLMRWFLTPDQQGQWYYRQGNYACAAQSFTDPEWKIEALMRNQQWEWALTMLNNQPDSIEKRFNVALSYLHIDRFRSSERWFKQVLELDPTHPQAIANLALLDEIFQLMAERAQGQGTAGEDMTADVISTLEEDMGIEEPEDKIEVINSADLMAEEHLTKIWLEQVKSSPEVFLRNKFAIQLQQSIEPSLPPASSKQETP</sequence>
<keyword evidence="5" id="KW-1185">Reference proteome</keyword>
<dbReference type="InterPro" id="IPR011990">
    <property type="entry name" value="TPR-like_helical_dom_sf"/>
</dbReference>
<dbReference type="InterPro" id="IPR002035">
    <property type="entry name" value="VWF_A"/>
</dbReference>
<proteinExistence type="predicted"/>
<dbReference type="Gene3D" id="1.25.40.10">
    <property type="entry name" value="Tetratricopeptide repeat domain"/>
    <property type="match status" value="1"/>
</dbReference>
<keyword evidence="1" id="KW-0802">TPR repeat</keyword>
<dbReference type="PROSITE" id="PS50005">
    <property type="entry name" value="TPR"/>
    <property type="match status" value="1"/>
</dbReference>
<dbReference type="EMBL" id="JAUEOZ010000002">
    <property type="protein sequence ID" value="MDN2482714.1"/>
    <property type="molecule type" value="Genomic_DNA"/>
</dbReference>
<dbReference type="Gene3D" id="3.40.50.410">
    <property type="entry name" value="von Willebrand factor, type A domain"/>
    <property type="match status" value="1"/>
</dbReference>
<evidence type="ECO:0000256" key="1">
    <source>
        <dbReference type="PROSITE-ProRule" id="PRU00339"/>
    </source>
</evidence>
<comment type="caution">
    <text evidence="4">The sequence shown here is derived from an EMBL/GenBank/DDBJ whole genome shotgun (WGS) entry which is preliminary data.</text>
</comment>
<keyword evidence="2" id="KW-0812">Transmembrane</keyword>
<keyword evidence="2" id="KW-1133">Transmembrane helix</keyword>
<feature type="transmembrane region" description="Helical" evidence="2">
    <location>
        <begin position="60"/>
        <end position="77"/>
    </location>
</feature>
<keyword evidence="2" id="KW-0472">Membrane</keyword>
<reference evidence="4" key="1">
    <citation type="submission" date="2024-05" db="EMBL/GenBank/DDBJ databases">
        <title>Genome Sequences of Four Agar- Degrading Marine Bacteria.</title>
        <authorList>
            <person name="Phillips E.K."/>
            <person name="Shaffer J.C."/>
            <person name="Henson M.W."/>
            <person name="Temperton B."/>
            <person name="Thrash C.J."/>
            <person name="Martin M.O."/>
        </authorList>
    </citation>
    <scope>NUCLEOTIDE SEQUENCE</scope>
    <source>
        <strain evidence="4">EKP203</strain>
    </source>
</reference>
<dbReference type="Pfam" id="PF13519">
    <property type="entry name" value="VWA_2"/>
    <property type="match status" value="1"/>
</dbReference>
<dbReference type="Proteomes" id="UP001169719">
    <property type="component" value="Unassembled WGS sequence"/>
</dbReference>
<evidence type="ECO:0000313" key="4">
    <source>
        <dbReference type="EMBL" id="MDN2482714.1"/>
    </source>
</evidence>
<dbReference type="SUPFAM" id="SSF53300">
    <property type="entry name" value="vWA-like"/>
    <property type="match status" value="1"/>
</dbReference>
<protein>
    <submittedName>
        <fullName evidence="4">VWA domain-containing protein</fullName>
    </submittedName>
</protein>
<accession>A0ABT7Y3T9</accession>
<gene>
    <name evidence="4" type="ORF">QWJ08_15350</name>
</gene>
<dbReference type="SUPFAM" id="SSF48452">
    <property type="entry name" value="TPR-like"/>
    <property type="match status" value="1"/>
</dbReference>
<dbReference type="PANTHER" id="PTHR22550">
    <property type="entry name" value="SPORE GERMINATION PROTEIN"/>
    <property type="match status" value="1"/>
</dbReference>
<evidence type="ECO:0000256" key="2">
    <source>
        <dbReference type="SAM" id="Phobius"/>
    </source>
</evidence>
<feature type="domain" description="VWFA" evidence="3">
    <location>
        <begin position="91"/>
        <end position="197"/>
    </location>
</feature>
<dbReference type="InterPro" id="IPR050768">
    <property type="entry name" value="UPF0353/GerABKA_families"/>
</dbReference>
<dbReference type="RefSeq" id="WP_289962766.1">
    <property type="nucleotide sequence ID" value="NZ_JAUEOZ010000002.1"/>
</dbReference>